<dbReference type="InterPro" id="IPR031807">
    <property type="entry name" value="HicB-like"/>
</dbReference>
<evidence type="ECO:0000313" key="3">
    <source>
        <dbReference type="Proteomes" id="UP001241747"/>
    </source>
</evidence>
<comment type="caution">
    <text evidence="2">The sequence shown here is derived from an EMBL/GenBank/DDBJ whole genome shotgun (WGS) entry which is preliminary data.</text>
</comment>
<name>A0ABU0LCC9_XANAG</name>
<organism evidence="2 3">
    <name type="scientific">Xanthobacter agilis</name>
    <dbReference type="NCBI Taxonomy" id="47492"/>
    <lineage>
        <taxon>Bacteria</taxon>
        <taxon>Pseudomonadati</taxon>
        <taxon>Pseudomonadota</taxon>
        <taxon>Alphaproteobacteria</taxon>
        <taxon>Hyphomicrobiales</taxon>
        <taxon>Xanthobacteraceae</taxon>
        <taxon>Xanthobacter</taxon>
    </lineage>
</organism>
<keyword evidence="3" id="KW-1185">Reference proteome</keyword>
<gene>
    <name evidence="2" type="ORF">QOZ94_001534</name>
</gene>
<dbReference type="Gene3D" id="3.30.160.250">
    <property type="match status" value="1"/>
</dbReference>
<sequence length="70" mass="7057">MTDVAAYPHELKPIAAEDGGGFVASFPDIPGCLGVGDTPEAALTDGRQALFACIDALKASDRTPPEPSGG</sequence>
<dbReference type="Pfam" id="PF15919">
    <property type="entry name" value="HicB_lk_antitox"/>
    <property type="match status" value="1"/>
</dbReference>
<dbReference type="RefSeq" id="WP_237346488.1">
    <property type="nucleotide sequence ID" value="NZ_JABWGX010000019.1"/>
</dbReference>
<protein>
    <submittedName>
        <fullName evidence="2">RNase H-like HicB family nuclease</fullName>
    </submittedName>
</protein>
<dbReference type="Proteomes" id="UP001241747">
    <property type="component" value="Unassembled WGS sequence"/>
</dbReference>
<reference evidence="2 3" key="1">
    <citation type="submission" date="2023-07" db="EMBL/GenBank/DDBJ databases">
        <title>Genomic Encyclopedia of Type Strains, Phase IV (KMG-IV): sequencing the most valuable type-strain genomes for metagenomic binning, comparative biology and taxonomic classification.</title>
        <authorList>
            <person name="Goeker M."/>
        </authorList>
    </citation>
    <scope>NUCLEOTIDE SEQUENCE [LARGE SCALE GENOMIC DNA]</scope>
    <source>
        <strain evidence="2 3">DSM 3770</strain>
    </source>
</reference>
<accession>A0ABU0LCC9</accession>
<dbReference type="SUPFAM" id="SSF143100">
    <property type="entry name" value="TTHA1013/TTHA0281-like"/>
    <property type="match status" value="1"/>
</dbReference>
<feature type="domain" description="HicB-like antitoxin of toxin-antitoxin system" evidence="1">
    <location>
        <begin position="16"/>
        <end position="68"/>
    </location>
</feature>
<evidence type="ECO:0000259" key="1">
    <source>
        <dbReference type="Pfam" id="PF15919"/>
    </source>
</evidence>
<dbReference type="InterPro" id="IPR035069">
    <property type="entry name" value="TTHA1013/TTHA0281-like"/>
</dbReference>
<dbReference type="EMBL" id="JAUSVY010000003">
    <property type="protein sequence ID" value="MDQ0504752.1"/>
    <property type="molecule type" value="Genomic_DNA"/>
</dbReference>
<proteinExistence type="predicted"/>
<evidence type="ECO:0000313" key="2">
    <source>
        <dbReference type="EMBL" id="MDQ0504752.1"/>
    </source>
</evidence>